<keyword evidence="4" id="KW-0675">Receptor</keyword>
<comment type="caution">
    <text evidence="4">The sequence shown here is derived from an EMBL/GenBank/DDBJ whole genome shotgun (WGS) entry which is preliminary data.</text>
</comment>
<dbReference type="InterPro" id="IPR008969">
    <property type="entry name" value="CarboxyPept-like_regulatory"/>
</dbReference>
<protein>
    <submittedName>
        <fullName evidence="4">TonB-dependent receptor</fullName>
    </submittedName>
</protein>
<keyword evidence="2" id="KW-0472">Membrane</keyword>
<name>A0ABX1D172_9FLAO</name>
<evidence type="ECO:0000256" key="1">
    <source>
        <dbReference type="ARBA" id="ARBA00004442"/>
    </source>
</evidence>
<organism evidence="4 5">
    <name type="scientific">Salinimicrobium oceani</name>
    <dbReference type="NCBI Taxonomy" id="2722702"/>
    <lineage>
        <taxon>Bacteria</taxon>
        <taxon>Pseudomonadati</taxon>
        <taxon>Bacteroidota</taxon>
        <taxon>Flavobacteriia</taxon>
        <taxon>Flavobacteriales</taxon>
        <taxon>Flavobacteriaceae</taxon>
        <taxon>Salinimicrobium</taxon>
    </lineage>
</organism>
<reference evidence="4 5" key="1">
    <citation type="submission" date="2020-03" db="EMBL/GenBank/DDBJ databases">
        <title>Salinimicrobium sp. nov, isolated from SCS.</title>
        <authorList>
            <person name="Cao W.R."/>
        </authorList>
    </citation>
    <scope>NUCLEOTIDE SEQUENCE [LARGE SCALE GENOMIC DNA]</scope>
    <source>
        <strain evidence="5">J15B91</strain>
    </source>
</reference>
<accession>A0ABX1D172</accession>
<dbReference type="Gene3D" id="2.40.170.20">
    <property type="entry name" value="TonB-dependent receptor, beta-barrel domain"/>
    <property type="match status" value="1"/>
</dbReference>
<evidence type="ECO:0000256" key="2">
    <source>
        <dbReference type="ARBA" id="ARBA00023136"/>
    </source>
</evidence>
<dbReference type="InterPro" id="IPR036942">
    <property type="entry name" value="Beta-barrel_TonB_sf"/>
</dbReference>
<evidence type="ECO:0000313" key="4">
    <source>
        <dbReference type="EMBL" id="NJW52899.1"/>
    </source>
</evidence>
<comment type="subcellular location">
    <subcellularLocation>
        <location evidence="1">Cell outer membrane</location>
    </subcellularLocation>
</comment>
<evidence type="ECO:0000313" key="5">
    <source>
        <dbReference type="Proteomes" id="UP000703674"/>
    </source>
</evidence>
<keyword evidence="3" id="KW-0998">Cell outer membrane</keyword>
<dbReference type="SUPFAM" id="SSF49464">
    <property type="entry name" value="Carboxypeptidase regulatory domain-like"/>
    <property type="match status" value="1"/>
</dbReference>
<evidence type="ECO:0000256" key="3">
    <source>
        <dbReference type="ARBA" id="ARBA00023237"/>
    </source>
</evidence>
<proteinExistence type="predicted"/>
<dbReference type="Gene3D" id="2.60.40.1120">
    <property type="entry name" value="Carboxypeptidase-like, regulatory domain"/>
    <property type="match status" value="1"/>
</dbReference>
<sequence>MVLLFFIASAGGQTLTGRLVDEDTGQPLQGVHIKILNAALEQYSDVDGKFLFQQDLPEGSFVIMCSKNGFFDRYFPVRISSEAIDLEVISLKPNLPELQQQTASISLADHELDEEDASYSNVAGLLQASKDVFLNAAAFDFSSTFFRPRGYDSELSKVLINGVEMNKFFNGRPLWSNWGGLNDVQRNQVFSQGSAASEVSFGGPAGTTNIIMRASQYAHGGKFSYAMANRSYTGRAMASYHSGLLPSGWAYSVSGAKRFAEESFVEGSTYNANSFFVSVGKRFNEAHDLNLTAFYTPNLRGKNSPNTQEVYELRGEQYNSYWGYQDGKIRNSRQKEVAEPVMMLNHSWKISERLSLDNNLAYQFGTTGNSRIDYGGSRSLVDSNSAEIFIGGGSNPDPAYYQKLPSYFLRFENNPDYQSAYLAEQEFRENGQINWDAIYLANQTAASTGGNAIYALYEDRTDDRQVSASTNFRYIMGQHLVLTGGAQSRFLESENFASVLDLFGANYFLDVDAFSEGAAAQNNLKTPNKMVSENDIFKYHYDLRVKNAGGFLQAEGKGKKFDTYLSAEVSGSSYQRFGRFQNGNFPENSLGESRLLNFGNYGVKLGVTYKYTGRHLFSVNAAHQTKPPTLRNSFANARQNNEVVKQLRNEKLFTADAGYIFRSSFLTGRITTFYGLFEDATEISFYYADGLAGGGRDATTAFVQEILSGIEKRHAGVEFGVEVPITSTLKIKSAGSSGKYIYGSSPDLYLTSDNFPENREFGSALLKGYRLSGGPQQAMQIGLEYRDPSYWWIATTANHFSRAFVDIAPLTRTRNFYTDHDGLPLLEYDEKIANKLLQQEEFEDYVLVNMVGGKSWRLKNRFVGFFGSLNNILNTSYKTGGYEQSRNVNYALLKADAEREKPLFGSKYWFGAGTTYYAHVYYRF</sequence>
<dbReference type="Proteomes" id="UP000703674">
    <property type="component" value="Unassembled WGS sequence"/>
</dbReference>
<gene>
    <name evidence="4" type="ORF">HC175_08195</name>
</gene>
<dbReference type="EMBL" id="JAAVJR010000004">
    <property type="protein sequence ID" value="NJW52899.1"/>
    <property type="molecule type" value="Genomic_DNA"/>
</dbReference>
<dbReference type="SUPFAM" id="SSF56935">
    <property type="entry name" value="Porins"/>
    <property type="match status" value="1"/>
</dbReference>
<keyword evidence="5" id="KW-1185">Reference proteome</keyword>